<evidence type="ECO:0000313" key="10">
    <source>
        <dbReference type="Proteomes" id="UP000594638"/>
    </source>
</evidence>
<keyword evidence="10" id="KW-1185">Reference proteome</keyword>
<dbReference type="PANTHER" id="PTHR47025:SF27">
    <property type="entry name" value="PHD-TYPE DOMAIN-CONTAINING PROTEIN"/>
    <property type="match status" value="1"/>
</dbReference>
<dbReference type="PROSITE" id="PS01359">
    <property type="entry name" value="ZF_PHD_1"/>
    <property type="match status" value="1"/>
</dbReference>
<sequence>MKPDMEFEVEFSAQTDGSVRESVFKDISIQKSEEARPDSNGLDQCYDNRFRPSDVNGYAVYARNKRLKSSGGKSDGRIGYFDKIQGRFGNSCRDVEAVNSKGGIVGLGADIVNAGGVDGCLHASGFEGGDDESKMLEIEVKEEPVAGVARSDSPRRFTWSTLKLNADSSETESENLGELQDAVVLDSERIKNGDLSGLGTSARKMEMKMSKKIAIKGKPTTVRELFETGLLEGYPVFYNGGKRGFPLRGTIKDAGILCSCSLCRGNRVLPPCQFEIHACKSYRRASQYICLENGKSLLDVVKECRKSSLKTLEETIQNFIGPMPEKESVTCRNCAGLFLATSAGKMDQLCDSCMIILNSEADTECMKSRPLEPLLGLMSPESVELHNASRKKSRRGRKKRKHSELTSNGKSMGRSSARLSSRNAIHWKTKMKLSQSASALNSSGSASVRYLKPTADLSSNSSASLHCSLNNKSPRKMLKLVLSDSISHSNSLKSTSTSFSPQSKASWKITKKSVQFTWILPYKIIHVNFTSFYYDTLRNAMVSEIILHRDQRMHKLVFEDGGLPDGTEVAYYSHGKKLRDGYKMGSGIVCYCCNVLVSPSQFEAHAGWASRRKPYMYIYTSNGVSLHEFAISLSNSRKYSAKDNDDLCIICADSGKLVLCDGCPRAFHKECASIPSIPRGKWYCTYCQNMFLRESFVDHNANAVAAGRVTGFDPITQITNRCIRIVKNPEEAEVIACVICRGYDFSKSGFGPRTVILCDQCEKEYHVGCLKKCKMADLKELPKGKWFCSVDCKRIYSALQDLLNAGEEKLPDPSLDVIKKKHEGKCSDAGVDFDVRWRLLNGKIASRETRVLLSQAVAIFHDCFDPIVDSETGRDFIPSMVYGRNIRGQDFGGMYCAILTVNSTVVSAGILRIFGQEIAELPLVATRICNQGKGYFQTLFSCIENLLSFLNVRSLVLPAADNAKSIWTDKFGFKNIPSEKLFNYRRSCWQMISFERTSMLEKSVLKCLSINQEEADCEIPLQ</sequence>
<evidence type="ECO:0000256" key="4">
    <source>
        <dbReference type="ARBA" id="ARBA00022833"/>
    </source>
</evidence>
<dbReference type="InterPro" id="IPR019786">
    <property type="entry name" value="Zinc_finger_PHD-type_CS"/>
</dbReference>
<dbReference type="Gramene" id="OE9A072740T1">
    <property type="protein sequence ID" value="OE9A072740C1"/>
    <property type="gene ID" value="OE9A072740"/>
</dbReference>
<dbReference type="Gene3D" id="3.30.40.10">
    <property type="entry name" value="Zinc/RING finger domain, C3HC4 (zinc finger)"/>
    <property type="match status" value="2"/>
</dbReference>
<dbReference type="SMART" id="SM00249">
    <property type="entry name" value="PHD"/>
    <property type="match status" value="2"/>
</dbReference>
<protein>
    <submittedName>
        <fullName evidence="9">Histone acetyltransferase</fullName>
    </submittedName>
</protein>
<feature type="region of interest" description="Disordered" evidence="7">
    <location>
        <begin position="382"/>
        <end position="420"/>
    </location>
</feature>
<dbReference type="Proteomes" id="UP000594638">
    <property type="component" value="Unassembled WGS sequence"/>
</dbReference>
<evidence type="ECO:0000256" key="3">
    <source>
        <dbReference type="ARBA" id="ARBA00022771"/>
    </source>
</evidence>
<dbReference type="InterPro" id="IPR032308">
    <property type="entry name" value="TDBD"/>
</dbReference>
<dbReference type="InterPro" id="IPR059153">
    <property type="entry name" value="NSD_PHD-1st"/>
</dbReference>
<evidence type="ECO:0000256" key="6">
    <source>
        <dbReference type="PROSITE-ProRule" id="PRU00146"/>
    </source>
</evidence>
<dbReference type="PANTHER" id="PTHR47025">
    <property type="entry name" value="AUTOIMMUNE REGULATOR"/>
    <property type="match status" value="1"/>
</dbReference>
<name>A0A8S0TWH0_OLEEU</name>
<reference evidence="9 10" key="1">
    <citation type="submission" date="2019-12" db="EMBL/GenBank/DDBJ databases">
        <authorList>
            <person name="Alioto T."/>
            <person name="Alioto T."/>
            <person name="Gomez Garrido J."/>
        </authorList>
    </citation>
    <scope>NUCLEOTIDE SEQUENCE [LARGE SCALE GENOMIC DNA]</scope>
</reference>
<keyword evidence="4" id="KW-0862">Zinc</keyword>
<dbReference type="Pfam" id="PF23209">
    <property type="entry name" value="IDM1_C"/>
    <property type="match status" value="1"/>
</dbReference>
<comment type="subcellular location">
    <subcellularLocation>
        <location evidence="1">Nucleus</location>
    </subcellularLocation>
</comment>
<keyword evidence="2" id="KW-0479">Metal-binding</keyword>
<dbReference type="InterPro" id="IPR019787">
    <property type="entry name" value="Znf_PHD-finger"/>
</dbReference>
<evidence type="ECO:0000313" key="9">
    <source>
        <dbReference type="EMBL" id="CAA3008442.1"/>
    </source>
</evidence>
<dbReference type="GO" id="GO:0005634">
    <property type="term" value="C:nucleus"/>
    <property type="evidence" value="ECO:0007669"/>
    <property type="project" value="UniProtKB-SubCell"/>
</dbReference>
<dbReference type="CDD" id="cd15539">
    <property type="entry name" value="PHD1_AIRE"/>
    <property type="match status" value="1"/>
</dbReference>
<dbReference type="EMBL" id="CACTIH010007298">
    <property type="protein sequence ID" value="CAA3008442.1"/>
    <property type="molecule type" value="Genomic_DNA"/>
</dbReference>
<dbReference type="InterPro" id="IPR013083">
    <property type="entry name" value="Znf_RING/FYVE/PHD"/>
</dbReference>
<dbReference type="Pfam" id="PF16135">
    <property type="entry name" value="TDBD"/>
    <property type="match status" value="2"/>
</dbReference>
<dbReference type="InterPro" id="IPR016181">
    <property type="entry name" value="Acyl_CoA_acyltransferase"/>
</dbReference>
<dbReference type="Pfam" id="PF23011">
    <property type="entry name" value="PHD-1st_NSD"/>
    <property type="match status" value="1"/>
</dbReference>
<dbReference type="FunFam" id="3.30.40.10:FF:000494">
    <property type="entry name" value="Acyl-CoA N-acyltransferase with RING/FYVE/PHD-type zinc finger domain"/>
    <property type="match status" value="1"/>
</dbReference>
<evidence type="ECO:0000259" key="8">
    <source>
        <dbReference type="PROSITE" id="PS50016"/>
    </source>
</evidence>
<dbReference type="GO" id="GO:0008270">
    <property type="term" value="F:zinc ion binding"/>
    <property type="evidence" value="ECO:0007669"/>
    <property type="project" value="UniProtKB-KW"/>
</dbReference>
<keyword evidence="3 6" id="KW-0863">Zinc-finger</keyword>
<dbReference type="AlphaFoldDB" id="A0A8S0TWH0"/>
<dbReference type="GO" id="GO:0000977">
    <property type="term" value="F:RNA polymerase II transcription regulatory region sequence-specific DNA binding"/>
    <property type="evidence" value="ECO:0007669"/>
    <property type="project" value="TreeGrafter"/>
</dbReference>
<dbReference type="OrthoDB" id="1903104at2759"/>
<dbReference type="InterPro" id="IPR011011">
    <property type="entry name" value="Znf_FYVE_PHD"/>
</dbReference>
<accession>A0A8S0TWH0</accession>
<dbReference type="GO" id="GO:0045944">
    <property type="term" value="P:positive regulation of transcription by RNA polymerase II"/>
    <property type="evidence" value="ECO:0007669"/>
    <property type="project" value="TreeGrafter"/>
</dbReference>
<gene>
    <name evidence="9" type="ORF">OLEA9_A072740</name>
</gene>
<evidence type="ECO:0000256" key="2">
    <source>
        <dbReference type="ARBA" id="ARBA00022723"/>
    </source>
</evidence>
<feature type="compositionally biased region" description="Basic residues" evidence="7">
    <location>
        <begin position="388"/>
        <end position="402"/>
    </location>
</feature>
<evidence type="ECO:0000256" key="7">
    <source>
        <dbReference type="SAM" id="MobiDB-lite"/>
    </source>
</evidence>
<comment type="caution">
    <text evidence="9">The sequence shown here is derived from an EMBL/GenBank/DDBJ whole genome shotgun (WGS) entry which is preliminary data.</text>
</comment>
<dbReference type="PROSITE" id="PS50016">
    <property type="entry name" value="ZF_PHD_2"/>
    <property type="match status" value="1"/>
</dbReference>
<dbReference type="InterPro" id="IPR001965">
    <property type="entry name" value="Znf_PHD"/>
</dbReference>
<dbReference type="GO" id="GO:0042393">
    <property type="term" value="F:histone binding"/>
    <property type="evidence" value="ECO:0007669"/>
    <property type="project" value="TreeGrafter"/>
</dbReference>
<proteinExistence type="predicted"/>
<evidence type="ECO:0000256" key="5">
    <source>
        <dbReference type="ARBA" id="ARBA00023242"/>
    </source>
</evidence>
<organism evidence="9 10">
    <name type="scientific">Olea europaea subsp. europaea</name>
    <dbReference type="NCBI Taxonomy" id="158383"/>
    <lineage>
        <taxon>Eukaryota</taxon>
        <taxon>Viridiplantae</taxon>
        <taxon>Streptophyta</taxon>
        <taxon>Embryophyta</taxon>
        <taxon>Tracheophyta</taxon>
        <taxon>Spermatophyta</taxon>
        <taxon>Magnoliopsida</taxon>
        <taxon>eudicotyledons</taxon>
        <taxon>Gunneridae</taxon>
        <taxon>Pentapetalae</taxon>
        <taxon>asterids</taxon>
        <taxon>lamiids</taxon>
        <taxon>Lamiales</taxon>
        <taxon>Oleaceae</taxon>
        <taxon>Oleeae</taxon>
        <taxon>Olea</taxon>
    </lineage>
</organism>
<feature type="domain" description="PHD-type" evidence="8">
    <location>
        <begin position="645"/>
        <end position="690"/>
    </location>
</feature>
<dbReference type="SUPFAM" id="SSF55729">
    <property type="entry name" value="Acyl-CoA N-acyltransferases (Nat)"/>
    <property type="match status" value="1"/>
</dbReference>
<evidence type="ECO:0000256" key="1">
    <source>
        <dbReference type="ARBA" id="ARBA00004123"/>
    </source>
</evidence>
<dbReference type="SUPFAM" id="SSF57903">
    <property type="entry name" value="FYVE/PHD zinc finger"/>
    <property type="match status" value="2"/>
</dbReference>
<feature type="compositionally biased region" description="Polar residues" evidence="7">
    <location>
        <begin position="405"/>
        <end position="420"/>
    </location>
</feature>
<dbReference type="GO" id="GO:0003682">
    <property type="term" value="F:chromatin binding"/>
    <property type="evidence" value="ECO:0007669"/>
    <property type="project" value="TreeGrafter"/>
</dbReference>
<keyword evidence="5" id="KW-0539">Nucleus</keyword>
<dbReference type="InterPro" id="IPR056511">
    <property type="entry name" value="IDM1_C"/>
</dbReference>